<feature type="domain" description="Hydantoinase B/oxoprolinase" evidence="3">
    <location>
        <begin position="694"/>
        <end position="1202"/>
    </location>
</feature>
<gene>
    <name evidence="6" type="ORF">F1609_26780</name>
</gene>
<dbReference type="InterPro" id="IPR008040">
    <property type="entry name" value="Hydant_A_N"/>
</dbReference>
<dbReference type="Pfam" id="PF19278">
    <property type="entry name" value="Hydant_A_C"/>
    <property type="match status" value="1"/>
</dbReference>
<evidence type="ECO:0000259" key="2">
    <source>
        <dbReference type="Pfam" id="PF01968"/>
    </source>
</evidence>
<accession>A0ABX0MFS3</accession>
<evidence type="ECO:0000259" key="3">
    <source>
        <dbReference type="Pfam" id="PF02538"/>
    </source>
</evidence>
<name>A0ABX0MFS3_9BURK</name>
<proteinExistence type="inferred from homology"/>
<evidence type="ECO:0000259" key="5">
    <source>
        <dbReference type="Pfam" id="PF19278"/>
    </source>
</evidence>
<dbReference type="Pfam" id="PF02538">
    <property type="entry name" value="Hydantoinase_B"/>
    <property type="match status" value="1"/>
</dbReference>
<evidence type="ECO:0000259" key="4">
    <source>
        <dbReference type="Pfam" id="PF05378"/>
    </source>
</evidence>
<evidence type="ECO:0000313" key="7">
    <source>
        <dbReference type="Proteomes" id="UP000819052"/>
    </source>
</evidence>
<protein>
    <submittedName>
        <fullName evidence="6">5-oxoprolinase</fullName>
    </submittedName>
</protein>
<dbReference type="InterPro" id="IPR045079">
    <property type="entry name" value="Oxoprolinase-like"/>
</dbReference>
<dbReference type="PANTHER" id="PTHR11365:SF23">
    <property type="entry name" value="HYPOTHETICAL 5-OXOPROLINASE (EUROFUNG)-RELATED"/>
    <property type="match status" value="1"/>
</dbReference>
<evidence type="ECO:0000313" key="6">
    <source>
        <dbReference type="EMBL" id="NHZ43743.1"/>
    </source>
</evidence>
<keyword evidence="7" id="KW-1185">Reference proteome</keyword>
<feature type="domain" description="Acetophenone carboxylase-like C-terminal" evidence="5">
    <location>
        <begin position="555"/>
        <end position="674"/>
    </location>
</feature>
<dbReference type="InterPro" id="IPR003692">
    <property type="entry name" value="Hydantoinase_B"/>
</dbReference>
<dbReference type="EMBL" id="VVIW01000023">
    <property type="protein sequence ID" value="NHZ43743.1"/>
    <property type="molecule type" value="Genomic_DNA"/>
</dbReference>
<organism evidence="6 7">
    <name type="scientific">Massilia aquatica</name>
    <dbReference type="NCBI Taxonomy" id="2609000"/>
    <lineage>
        <taxon>Bacteria</taxon>
        <taxon>Pseudomonadati</taxon>
        <taxon>Pseudomonadota</taxon>
        <taxon>Betaproteobacteria</taxon>
        <taxon>Burkholderiales</taxon>
        <taxon>Oxalobacteraceae</taxon>
        <taxon>Telluria group</taxon>
        <taxon>Massilia</taxon>
    </lineage>
</organism>
<dbReference type="Pfam" id="PF05378">
    <property type="entry name" value="Hydant_A_N"/>
    <property type="match status" value="1"/>
</dbReference>
<dbReference type="InterPro" id="IPR002821">
    <property type="entry name" value="Hydantoinase_A"/>
</dbReference>
<dbReference type="InterPro" id="IPR049517">
    <property type="entry name" value="ACX-like_C"/>
</dbReference>
<dbReference type="Proteomes" id="UP000819052">
    <property type="component" value="Unassembled WGS sequence"/>
</dbReference>
<reference evidence="6 7" key="1">
    <citation type="submission" date="2019-09" db="EMBL/GenBank/DDBJ databases">
        <title>Taxonomy of Antarctic Massilia spp.: description of Massilia rubra sp. nov., Massilia aquatica sp. nov., Massilia mucilaginosa sp. nov., Massilia frigida sp. nov. isolated from streams, lakes and regoliths.</title>
        <authorList>
            <person name="Holochova P."/>
            <person name="Sedlacek I."/>
            <person name="Kralova S."/>
            <person name="Maslanova I."/>
            <person name="Busse H.-J."/>
            <person name="Stankova E."/>
            <person name="Vrbovska V."/>
            <person name="Kovarovic V."/>
            <person name="Bartak M."/>
            <person name="Svec P."/>
            <person name="Pantucek R."/>
        </authorList>
    </citation>
    <scope>NUCLEOTIDE SEQUENCE [LARGE SCALE GENOMIC DNA]</scope>
    <source>
        <strain evidence="6 7">CCM 8693</strain>
    </source>
</reference>
<feature type="domain" description="Hydantoinase A/oxoprolinase" evidence="2">
    <location>
        <begin position="203"/>
        <end position="490"/>
    </location>
</feature>
<evidence type="ECO:0000256" key="1">
    <source>
        <dbReference type="ARBA" id="ARBA00010403"/>
    </source>
</evidence>
<dbReference type="Pfam" id="PF01968">
    <property type="entry name" value="Hydantoinase_A"/>
    <property type="match status" value="1"/>
</dbReference>
<dbReference type="RefSeq" id="WP_167079804.1">
    <property type="nucleotide sequence ID" value="NZ_VVIW01000023.1"/>
</dbReference>
<dbReference type="PANTHER" id="PTHR11365">
    <property type="entry name" value="5-OXOPROLINASE RELATED"/>
    <property type="match status" value="1"/>
</dbReference>
<sequence length="1208" mass="129324">MDWQFWIDRGGTFTDIVARRPDGSLVTHKLLSENPEQYSDAAVAGIRHLLGLHTDAPMPVDAIEAVKMGTTVATNALLERKGERTALAITRGFRDALRIAYQNRPKLFDRHIVLPELLYSHVVEIDERIGAHGDVLTALDDATTRAALQRAYDDGARSLAIVFMHGYRYTAHEAACARIARAIGFTQVSVSHEVSPMMKLVARGDTTVVDAYLSPILRRYVDQVAAEMPGVNLQFMQSNGGLTDARAFQGKDSILSGPAGGIVGMARASGLAGFDKVIGFDMGGTSTDVSHFSGEFERVFETQVAGVRMRAPMMSIHTVAAGGGSLLHFDGSRYRVGPDSAGANPGPASYRRGGPLAVTDCNVMLGKIQPAHFPRLFGPSANDPLDPERVRAQFLAMAQRIGAATGVTPAPEQVAEGFIQIAVGNMANAIKQISVQRGHDVTEYALTSFGGAGGQHACLVADALGMKTVFVHSLAGVLSAYGMGLADQRAMRERAVELRLLDTTPDLLHGYLTALGDGLTRELTGQGVAAARIRLVRRVHLRYEGTDSAIIVLFDNPERMKNQFEAAYKKRFSFLMPSKAMVVEAVSVEAIGASDAPAENLTENLAVQATRDGPLKARETVRMFGADSWHNTGLYKRADMRPGDVIKGPAIVAEDNATTVVELGWQARVTPHNHLVLTRIEAMPERRAIGTTADPVMLEIFNNLFMSIAEQMGLRLQNTAYSVNIKERLDFSCAIFDACGNLIANAPHMPVHLGSMGESIKTVMTENAGKMRPGDVFMLNDPYHGGTHLPDVTVITPVFDEAGAAILFYVGSRGHHADIGGTTPGSMPPDSVFIEQEGVLIDNFKLVDGVDGLLRDLEARALLSGARYPARNPDQNMADLRAQVAANQKGVDELRKMVAHFGLAVVQAYMGHVQDNAEEAVRRVIGALKDGDFTTQLDNGAQIQVAIRVDQAARSATIDFTGTSPQLANNFNAPSAVCMAAVLYVFRTLVDDEIPLNAGCLKPLKVLIPPGSMLNPHYPASVVSGNVETSTCITNTLYGALGVMAASQGTMNNFTFGNARYQYYETISGGSGAGEGFDGTDVVQTNMTNSRLTDPEILEFRFPVRLESYEIRPGSGGAGRWCGGNGGVRKVRFLEPMTAAILSNNRIHAPFGMAGGSPGACGVNSVVRADGSVELLAHIGKTEMAAGDLFVIETPGGGGFGDLCSKTL</sequence>
<feature type="domain" description="Hydantoinase/oxoprolinase N-terminal" evidence="4">
    <location>
        <begin position="5"/>
        <end position="183"/>
    </location>
</feature>
<comment type="similarity">
    <text evidence="1">Belongs to the oxoprolinase family.</text>
</comment>
<comment type="caution">
    <text evidence="6">The sequence shown here is derived from an EMBL/GenBank/DDBJ whole genome shotgun (WGS) entry which is preliminary data.</text>
</comment>